<proteinExistence type="predicted"/>
<keyword evidence="2" id="KW-1185">Reference proteome</keyword>
<reference evidence="1 2" key="1">
    <citation type="submission" date="2007-01" db="EMBL/GenBank/DDBJ databases">
        <authorList>
            <person name="Haygood M."/>
            <person name="Podell S."/>
            <person name="Anderson C."/>
            <person name="Hopkinson B."/>
            <person name="Roe K."/>
            <person name="Barbeau K."/>
            <person name="Gaasterland T."/>
            <person name="Ferriera S."/>
            <person name="Johnson J."/>
            <person name="Kravitz S."/>
            <person name="Beeson K."/>
            <person name="Sutton G."/>
            <person name="Rogers Y.-H."/>
            <person name="Friedman R."/>
            <person name="Frazier M."/>
            <person name="Venter J.C."/>
        </authorList>
    </citation>
    <scope>NUCLEOTIDE SEQUENCE [LARGE SCALE GENOMIC DNA]</scope>
    <source>
        <strain evidence="1 2">ATCC 23134</strain>
    </source>
</reference>
<gene>
    <name evidence="1" type="ORF">M23134_03139</name>
</gene>
<dbReference type="EMBL" id="AAWS01000006">
    <property type="protein sequence ID" value="EAY30503.1"/>
    <property type="molecule type" value="Genomic_DNA"/>
</dbReference>
<sequence>MFDYQKVFLDHFDPKTFLNYQWNVRVSPGEVLPWQGFYTGPLVLRAYEIEDLCELLLGVALSDLAQVVTQELVSVTQPSDANTFLFLHSTTPDLNTFLDDLNKLQQEVPGLDYTTYKEVQSVYFTQPGDLCVGRVTAWETAIETEKVKGACITNIDYYYLSQALIVLAKQHLETPIPVIEQIIDFLTAHPNTVARVYALEQEMQIFLVWLKRMAELDQLKIDSNLPEVSQHWNNKKVLYPSVKQALSIPTEKIKQQTVKETLASEGQLADVYQKLKVEIPRLPGYIINRENCDEAHFAKQIQQAAQLLQSRYGLTTGCFKACNSGDGARITPNIPLANAALLTQLANEAYTYGDDYLLEAHVTYLETVVNDFTLKTTPSAHIRQGEQAPGITLQFMEGTSWKGNLYLDAQQAAKLNISAEHYACITHTMQALVSGFRQHIAGLNIAGIDFAIGRLGGHFGDEIMLGVQDPNLSFNGAECLRTFMDKKNVLAQGLYGATLVIHPHIDFTLPEFRQIVAECFPEATSKMEVISIVPDCWGMIATTGKTPQEAVDQLVALRNVLATKDIIH</sequence>
<accession>A1ZG86</accession>
<dbReference type="Proteomes" id="UP000004095">
    <property type="component" value="Unassembled WGS sequence"/>
</dbReference>
<dbReference type="OrthoDB" id="3912073at2"/>
<name>A1ZG86_MICM2</name>
<dbReference type="AlphaFoldDB" id="A1ZG86"/>
<evidence type="ECO:0000313" key="2">
    <source>
        <dbReference type="Proteomes" id="UP000004095"/>
    </source>
</evidence>
<organism evidence="1 2">
    <name type="scientific">Microscilla marina ATCC 23134</name>
    <dbReference type="NCBI Taxonomy" id="313606"/>
    <lineage>
        <taxon>Bacteria</taxon>
        <taxon>Pseudomonadati</taxon>
        <taxon>Bacteroidota</taxon>
        <taxon>Cytophagia</taxon>
        <taxon>Cytophagales</taxon>
        <taxon>Microscillaceae</taxon>
        <taxon>Microscilla</taxon>
    </lineage>
</organism>
<protein>
    <submittedName>
        <fullName evidence="1">Uncharacterized protein</fullName>
    </submittedName>
</protein>
<evidence type="ECO:0000313" key="1">
    <source>
        <dbReference type="EMBL" id="EAY30503.1"/>
    </source>
</evidence>
<comment type="caution">
    <text evidence="1">The sequence shown here is derived from an EMBL/GenBank/DDBJ whole genome shotgun (WGS) entry which is preliminary data.</text>
</comment>
<dbReference type="RefSeq" id="WP_002694738.1">
    <property type="nucleotide sequence ID" value="NZ_AAWS01000006.1"/>
</dbReference>